<dbReference type="AlphaFoldDB" id="A0A9C7V326"/>
<feature type="signal peptide" evidence="1">
    <location>
        <begin position="1"/>
        <end position="20"/>
    </location>
</feature>
<dbReference type="Proteomes" id="UP000862426">
    <property type="component" value="Unassembled WGS sequence"/>
</dbReference>
<accession>A0A9C7V326</accession>
<evidence type="ECO:0000313" key="3">
    <source>
        <dbReference type="Proteomes" id="UP000862426"/>
    </source>
</evidence>
<name>A0A9C7V326_CITAM</name>
<keyword evidence="1" id="KW-0732">Signal</keyword>
<reference evidence="2" key="1">
    <citation type="journal article" date="2018" name="Genome Biol.">
        <title>SKESA: strategic k-mer extension for scrupulous assemblies.</title>
        <authorList>
            <person name="Souvorov A."/>
            <person name="Agarwala R."/>
            <person name="Lipman D.J."/>
        </authorList>
    </citation>
    <scope>NUCLEOTIDE SEQUENCE</scope>
    <source>
        <strain evidence="2">CAV1698</strain>
    </source>
</reference>
<comment type="caution">
    <text evidence="2">The sequence shown here is derived from an EMBL/GenBank/DDBJ whole genome shotgun (WGS) entry which is preliminary data.</text>
</comment>
<dbReference type="RefSeq" id="WP_220703315.1">
    <property type="nucleotide sequence ID" value="NZ_CP080958.1"/>
</dbReference>
<reference evidence="2" key="2">
    <citation type="submission" date="2022-05" db="EMBL/GenBank/DDBJ databases">
        <authorList>
            <consortium name="NCBI Pathogen Detection Project"/>
        </authorList>
    </citation>
    <scope>NUCLEOTIDE SEQUENCE</scope>
    <source>
        <strain evidence="2">CAV1698</strain>
    </source>
</reference>
<sequence length="169" mass="19087">MRKLSLIFVFSFILSVSAGASDRIKGYGNSYWGMTPDEVVSAENGRAHKINPPLEYYETVGAVGIDKVSIDTYDFKVVYQFKNNNLVQVIVQSLNNKFESVNRMAFQSIESLLTQKYGVPTYKEPYKEVVWVNLGTSINLSYTIIDGISNFVTVTYKPESEQVKKAENL</sequence>
<dbReference type="EMBL" id="DACYAJ020000015">
    <property type="protein sequence ID" value="HCD1255983.1"/>
    <property type="molecule type" value="Genomic_DNA"/>
</dbReference>
<feature type="chain" id="PRO_5038690425" evidence="1">
    <location>
        <begin position="21"/>
        <end position="169"/>
    </location>
</feature>
<protein>
    <submittedName>
        <fullName evidence="2">Uncharacterized protein</fullName>
    </submittedName>
</protein>
<evidence type="ECO:0000256" key="1">
    <source>
        <dbReference type="SAM" id="SignalP"/>
    </source>
</evidence>
<proteinExistence type="predicted"/>
<gene>
    <name evidence="2" type="ORF">JD854_RS13115</name>
</gene>
<evidence type="ECO:0000313" key="2">
    <source>
        <dbReference type="EMBL" id="HCD1255983.1"/>
    </source>
</evidence>
<organism evidence="2 3">
    <name type="scientific">Citrobacter amalonaticus</name>
    <dbReference type="NCBI Taxonomy" id="35703"/>
    <lineage>
        <taxon>Bacteria</taxon>
        <taxon>Pseudomonadati</taxon>
        <taxon>Pseudomonadota</taxon>
        <taxon>Gammaproteobacteria</taxon>
        <taxon>Enterobacterales</taxon>
        <taxon>Enterobacteriaceae</taxon>
        <taxon>Citrobacter</taxon>
    </lineage>
</organism>